<dbReference type="SUPFAM" id="SSF57850">
    <property type="entry name" value="RING/U-box"/>
    <property type="match status" value="1"/>
</dbReference>
<protein>
    <recommendedName>
        <fullName evidence="3">RING-type domain-containing protein</fullName>
    </recommendedName>
</protein>
<gene>
    <name evidence="1" type="ORF">KP509_18G086000</name>
</gene>
<evidence type="ECO:0000313" key="1">
    <source>
        <dbReference type="EMBL" id="KAH7366571.1"/>
    </source>
</evidence>
<dbReference type="AlphaFoldDB" id="A0A8T2SRG7"/>
<dbReference type="Proteomes" id="UP000825935">
    <property type="component" value="Chromosome 18"/>
</dbReference>
<keyword evidence="2" id="KW-1185">Reference proteome</keyword>
<comment type="caution">
    <text evidence="1">The sequence shown here is derived from an EMBL/GenBank/DDBJ whole genome shotgun (WGS) entry which is preliminary data.</text>
</comment>
<evidence type="ECO:0008006" key="3">
    <source>
        <dbReference type="Google" id="ProtNLM"/>
    </source>
</evidence>
<proteinExistence type="predicted"/>
<dbReference type="GO" id="GO:0005737">
    <property type="term" value="C:cytoplasm"/>
    <property type="evidence" value="ECO:0007669"/>
    <property type="project" value="TreeGrafter"/>
</dbReference>
<dbReference type="EMBL" id="CM035423">
    <property type="protein sequence ID" value="KAH7366571.1"/>
    <property type="molecule type" value="Genomic_DNA"/>
</dbReference>
<name>A0A8T2SRG7_CERRI</name>
<sequence>MGNKIYRHAERVDERFTRPQGPYECKDGESRKLRRLIMNGQLAPCYPGAEEYSPELEDCPICFLFYPRLNRSKCCSKPICTECYLQVKSMDRLVTVSNCPFCKTSNYVVEYRGAKTVAEKNLEQAEEQRVIEAKIRIHQKELSDEQQRVETVGENRLAEGLNSTATTRGNGPHFQSVNNEHLDPCEELFEHELFNEHIFEEQCCLGESSVYTRSGDEDSLEMEEAMLMKAILLSIQEQGRSNQNPSTTELAFNHTIMNRFGQGMCLGDVQGMASASGSLMENQTTSCMPEELHTRSRIIDIPQRRSGFERALTGNEAATWSNGGKLYSQMHRDSEDEICPAIPSMVPESFEEQMKLAMALSLAEARARNVFY</sequence>
<dbReference type="PANTHER" id="PTHR31315:SF1">
    <property type="entry name" value="PROTEIN SIP5"/>
    <property type="match status" value="1"/>
</dbReference>
<dbReference type="OrthoDB" id="21471at2759"/>
<dbReference type="InterPro" id="IPR039301">
    <property type="entry name" value="Sip5/DA2"/>
</dbReference>
<reference evidence="1" key="1">
    <citation type="submission" date="2021-08" db="EMBL/GenBank/DDBJ databases">
        <title>WGS assembly of Ceratopteris richardii.</title>
        <authorList>
            <person name="Marchant D.B."/>
            <person name="Chen G."/>
            <person name="Jenkins J."/>
            <person name="Shu S."/>
            <person name="Leebens-Mack J."/>
            <person name="Grimwood J."/>
            <person name="Schmutz J."/>
            <person name="Soltis P."/>
            <person name="Soltis D."/>
            <person name="Chen Z.-H."/>
        </authorList>
    </citation>
    <scope>NUCLEOTIDE SEQUENCE</scope>
    <source>
        <strain evidence="1">Whitten #5841</strain>
        <tissue evidence="1">Leaf</tissue>
    </source>
</reference>
<dbReference type="PANTHER" id="PTHR31315">
    <property type="entry name" value="PROTEIN SIP5"/>
    <property type="match status" value="1"/>
</dbReference>
<accession>A0A8T2SRG7</accession>
<organism evidence="1 2">
    <name type="scientific">Ceratopteris richardii</name>
    <name type="common">Triangle waterfern</name>
    <dbReference type="NCBI Taxonomy" id="49495"/>
    <lineage>
        <taxon>Eukaryota</taxon>
        <taxon>Viridiplantae</taxon>
        <taxon>Streptophyta</taxon>
        <taxon>Embryophyta</taxon>
        <taxon>Tracheophyta</taxon>
        <taxon>Polypodiopsida</taxon>
        <taxon>Polypodiidae</taxon>
        <taxon>Polypodiales</taxon>
        <taxon>Pteridineae</taxon>
        <taxon>Pteridaceae</taxon>
        <taxon>Parkerioideae</taxon>
        <taxon>Ceratopteris</taxon>
    </lineage>
</organism>
<evidence type="ECO:0000313" key="2">
    <source>
        <dbReference type="Proteomes" id="UP000825935"/>
    </source>
</evidence>